<sequence length="313" mass="35676">VIFSVVVGLELFLSHSKSSFSNARKSVKASSSIKSWISGIKGLSVKDSVVTSGQRLESVRKACRRTKKSWDSLSLTEKKILAKHILVNDEHKFLFCSVPKAACSNWKRVLMVLQGEAVDANAIRKVNHKGFTTLEELPPLAVKRTLREYYKFMFVRNPLSRLESAYKDKFVRNNTSFHKSYGRKIIKHVRKNAPVNAKGDDVSLKEFLQYVSESHVEDMNEHWMPLFELCQPCAVSYDFIGSVENLESDATEVLRELHVEEQVSFPKQQSWYQTTGKGHHDTNLADVPSKLLQKVVSKYAKDYALFSYPKPDV</sequence>
<evidence type="ECO:0000256" key="4">
    <source>
        <dbReference type="ARBA" id="ARBA00022692"/>
    </source>
</evidence>
<organism evidence="10 11">
    <name type="scientific">Porites lobata</name>
    <dbReference type="NCBI Taxonomy" id="104759"/>
    <lineage>
        <taxon>Eukaryota</taxon>
        <taxon>Metazoa</taxon>
        <taxon>Cnidaria</taxon>
        <taxon>Anthozoa</taxon>
        <taxon>Hexacorallia</taxon>
        <taxon>Scleractinia</taxon>
        <taxon>Fungiina</taxon>
        <taxon>Poritidae</taxon>
        <taxon>Porites</taxon>
    </lineage>
</organism>
<evidence type="ECO:0000256" key="8">
    <source>
        <dbReference type="ARBA" id="ARBA00023180"/>
    </source>
</evidence>
<evidence type="ECO:0000313" key="11">
    <source>
        <dbReference type="Proteomes" id="UP001159405"/>
    </source>
</evidence>
<accession>A0ABN8RBJ0</accession>
<dbReference type="PANTHER" id="PTHR12137:SF33">
    <property type="entry name" value="CARBOHYDRATE SULFOTRANSFERASE 14"/>
    <property type="match status" value="1"/>
</dbReference>
<keyword evidence="6 9" id="KW-0333">Golgi apparatus</keyword>
<name>A0ABN8RBJ0_9CNID</name>
<keyword evidence="4" id="KW-0812">Transmembrane</keyword>
<keyword evidence="9" id="KW-0119">Carbohydrate metabolism</keyword>
<evidence type="ECO:0000256" key="1">
    <source>
        <dbReference type="ARBA" id="ARBA00004323"/>
    </source>
</evidence>
<evidence type="ECO:0000256" key="2">
    <source>
        <dbReference type="ARBA" id="ARBA00006339"/>
    </source>
</evidence>
<dbReference type="InterPro" id="IPR018011">
    <property type="entry name" value="Carb_sulfotrans_8-10"/>
</dbReference>
<evidence type="ECO:0000256" key="3">
    <source>
        <dbReference type="ARBA" id="ARBA00022679"/>
    </source>
</evidence>
<keyword evidence="9" id="KW-0735">Signal-anchor</keyword>
<reference evidence="10 11" key="1">
    <citation type="submission" date="2022-05" db="EMBL/GenBank/DDBJ databases">
        <authorList>
            <consortium name="Genoscope - CEA"/>
            <person name="William W."/>
        </authorList>
    </citation>
    <scope>NUCLEOTIDE SEQUENCE [LARGE SCALE GENOMIC DNA]</scope>
</reference>
<keyword evidence="11" id="KW-1185">Reference proteome</keyword>
<feature type="non-terminal residue" evidence="10">
    <location>
        <position position="1"/>
    </location>
</feature>
<dbReference type="EC" id="2.8.2.-" evidence="9"/>
<keyword evidence="7" id="KW-0472">Membrane</keyword>
<keyword evidence="5" id="KW-1133">Transmembrane helix</keyword>
<proteinExistence type="inferred from homology"/>
<evidence type="ECO:0000256" key="6">
    <source>
        <dbReference type="ARBA" id="ARBA00023034"/>
    </source>
</evidence>
<evidence type="ECO:0000256" key="5">
    <source>
        <dbReference type="ARBA" id="ARBA00022989"/>
    </source>
</evidence>
<dbReference type="Proteomes" id="UP001159405">
    <property type="component" value="Unassembled WGS sequence"/>
</dbReference>
<dbReference type="EMBL" id="CALNXK010000216">
    <property type="protein sequence ID" value="CAH3176765.1"/>
    <property type="molecule type" value="Genomic_DNA"/>
</dbReference>
<evidence type="ECO:0000256" key="7">
    <source>
        <dbReference type="ARBA" id="ARBA00023136"/>
    </source>
</evidence>
<evidence type="ECO:0000313" key="10">
    <source>
        <dbReference type="EMBL" id="CAH3176765.1"/>
    </source>
</evidence>
<keyword evidence="3 9" id="KW-0808">Transferase</keyword>
<keyword evidence="8 9" id="KW-0325">Glycoprotein</keyword>
<comment type="similarity">
    <text evidence="2 9">Belongs to the sulfotransferase 2 family.</text>
</comment>
<dbReference type="Pfam" id="PF03567">
    <property type="entry name" value="Sulfotransfer_2"/>
    <property type="match status" value="1"/>
</dbReference>
<protein>
    <recommendedName>
        <fullName evidence="9">Carbohydrate sulfotransferase</fullName>
        <ecNumber evidence="9">2.8.2.-</ecNumber>
    </recommendedName>
</protein>
<dbReference type="InterPro" id="IPR005331">
    <property type="entry name" value="Sulfotransferase"/>
</dbReference>
<comment type="caution">
    <text evidence="10">The sequence shown here is derived from an EMBL/GenBank/DDBJ whole genome shotgun (WGS) entry which is preliminary data.</text>
</comment>
<comment type="subcellular location">
    <subcellularLocation>
        <location evidence="1 9">Golgi apparatus membrane</location>
        <topology evidence="1 9">Single-pass type II membrane protein</topology>
    </subcellularLocation>
</comment>
<gene>
    <name evidence="10" type="ORF">PLOB_00018415</name>
</gene>
<dbReference type="PANTHER" id="PTHR12137">
    <property type="entry name" value="CARBOHYDRATE SULFOTRANSFERASE"/>
    <property type="match status" value="1"/>
</dbReference>
<evidence type="ECO:0000256" key="9">
    <source>
        <dbReference type="RuleBase" id="RU364020"/>
    </source>
</evidence>